<keyword evidence="4" id="KW-0325">Glycoprotein</keyword>
<evidence type="ECO:0000313" key="7">
    <source>
        <dbReference type="Proteomes" id="UP000288805"/>
    </source>
</evidence>
<feature type="chain" id="PRO_5019028534" evidence="5">
    <location>
        <begin position="28"/>
        <end position="374"/>
    </location>
</feature>
<dbReference type="PANTHER" id="PTHR22835">
    <property type="entry name" value="ZINC FINGER FYVE DOMAIN CONTAINING PROTEIN"/>
    <property type="match status" value="1"/>
</dbReference>
<accession>A0A438FK77</accession>
<evidence type="ECO:0000256" key="2">
    <source>
        <dbReference type="ARBA" id="ARBA00022729"/>
    </source>
</evidence>
<dbReference type="InterPro" id="IPR035669">
    <property type="entry name" value="SGNH_plant_lipase-like"/>
</dbReference>
<sequence length="374" mass="41465">MSTIQEDFQLVLISTLLFLVFSSSCDAQPFRRCKFDSIYQLGDSISDTGNLIIESSLGAATPCSRLPYGETFFNEPTGRCSNGLLMIDHVALEAGLPFLNPYLKKDSDFSHGVNFAVTGATALSTSFLAAKGVISPVTNSSLNVQLDRMSSFFSSAFHNDTDRAQELKDALFLVGEIGGNDFNFAFFQGKTIEEEKSIVPDVVQIISDAVRRVIQYGARRVVVPGNFPIGCLPIYLTVFKTNNTAAYDEFNCLKGFNDFAEYYNERLQQAIEELRNENPDTVIVYADYYNAFQWLFRNALFLGLDPASLLKACCGDGGEYNYDRARTCGAPGVQACPDPDRLVHWDGIHLTQKASMLIAKWLIQDILPKLQCNA</sequence>
<feature type="signal peptide" evidence="5">
    <location>
        <begin position="1"/>
        <end position="27"/>
    </location>
</feature>
<dbReference type="PANTHER" id="PTHR22835:SF517">
    <property type="entry name" value="GDSL-LIKE LIPASE_ACYLHYDROLASE FAMILY PROTEIN, EXPRESSED"/>
    <property type="match status" value="1"/>
</dbReference>
<keyword evidence="3" id="KW-0378">Hydrolase</keyword>
<reference evidence="6 7" key="1">
    <citation type="journal article" date="2018" name="PLoS Genet.">
        <title>Population sequencing reveals clonal diversity and ancestral inbreeding in the grapevine cultivar Chardonnay.</title>
        <authorList>
            <person name="Roach M.J."/>
            <person name="Johnson D.L."/>
            <person name="Bohlmann J."/>
            <person name="van Vuuren H.J."/>
            <person name="Jones S.J."/>
            <person name="Pretorius I.S."/>
            <person name="Schmidt S.A."/>
            <person name="Borneman A.R."/>
        </authorList>
    </citation>
    <scope>NUCLEOTIDE SEQUENCE [LARGE SCALE GENOMIC DNA]</scope>
    <source>
        <strain evidence="7">cv. Chardonnay</strain>
        <tissue evidence="6">Leaf</tissue>
    </source>
</reference>
<dbReference type="Gene3D" id="3.40.50.1110">
    <property type="entry name" value="SGNH hydrolase"/>
    <property type="match status" value="1"/>
</dbReference>
<dbReference type="CDD" id="cd01837">
    <property type="entry name" value="SGNH_plant_lipase_like"/>
    <property type="match status" value="1"/>
</dbReference>
<comment type="caution">
    <text evidence="6">The sequence shown here is derived from an EMBL/GenBank/DDBJ whole genome shotgun (WGS) entry which is preliminary data.</text>
</comment>
<proteinExistence type="inferred from homology"/>
<evidence type="ECO:0000256" key="3">
    <source>
        <dbReference type="ARBA" id="ARBA00022801"/>
    </source>
</evidence>
<keyword evidence="2 5" id="KW-0732">Signal</keyword>
<dbReference type="InterPro" id="IPR036514">
    <property type="entry name" value="SGNH_hydro_sf"/>
</dbReference>
<organism evidence="6 7">
    <name type="scientific">Vitis vinifera</name>
    <name type="common">Grape</name>
    <dbReference type="NCBI Taxonomy" id="29760"/>
    <lineage>
        <taxon>Eukaryota</taxon>
        <taxon>Viridiplantae</taxon>
        <taxon>Streptophyta</taxon>
        <taxon>Embryophyta</taxon>
        <taxon>Tracheophyta</taxon>
        <taxon>Spermatophyta</taxon>
        <taxon>Magnoliopsida</taxon>
        <taxon>eudicotyledons</taxon>
        <taxon>Gunneridae</taxon>
        <taxon>Pentapetalae</taxon>
        <taxon>rosids</taxon>
        <taxon>Vitales</taxon>
        <taxon>Vitaceae</taxon>
        <taxon>Viteae</taxon>
        <taxon>Vitis</taxon>
    </lineage>
</organism>
<dbReference type="Pfam" id="PF00657">
    <property type="entry name" value="Lipase_GDSL"/>
    <property type="match status" value="1"/>
</dbReference>
<protein>
    <submittedName>
        <fullName evidence="6">Acetylajmalan esterase</fullName>
    </submittedName>
</protein>
<evidence type="ECO:0000256" key="1">
    <source>
        <dbReference type="ARBA" id="ARBA00008668"/>
    </source>
</evidence>
<dbReference type="Proteomes" id="UP000288805">
    <property type="component" value="Unassembled WGS sequence"/>
</dbReference>
<dbReference type="InterPro" id="IPR001087">
    <property type="entry name" value="GDSL"/>
</dbReference>
<dbReference type="EMBL" id="QGNW01000862">
    <property type="protein sequence ID" value="RVW60399.1"/>
    <property type="molecule type" value="Genomic_DNA"/>
</dbReference>
<evidence type="ECO:0000256" key="5">
    <source>
        <dbReference type="SAM" id="SignalP"/>
    </source>
</evidence>
<dbReference type="GO" id="GO:0016788">
    <property type="term" value="F:hydrolase activity, acting on ester bonds"/>
    <property type="evidence" value="ECO:0007669"/>
    <property type="project" value="InterPro"/>
</dbReference>
<name>A0A438FK77_VITVI</name>
<gene>
    <name evidence="6" type="primary">AAE</name>
    <name evidence="6" type="ORF">CK203_089897</name>
</gene>
<dbReference type="AlphaFoldDB" id="A0A438FK77"/>
<evidence type="ECO:0000313" key="6">
    <source>
        <dbReference type="EMBL" id="RVW60399.1"/>
    </source>
</evidence>
<comment type="similarity">
    <text evidence="1">Belongs to the 'GDSL' lipolytic enzyme family.</text>
</comment>
<dbReference type="SUPFAM" id="SSF52266">
    <property type="entry name" value="SGNH hydrolase"/>
    <property type="match status" value="1"/>
</dbReference>
<evidence type="ECO:0000256" key="4">
    <source>
        <dbReference type="ARBA" id="ARBA00023180"/>
    </source>
</evidence>